<dbReference type="OrthoDB" id="6425673at2759"/>
<name>A0A8X6Q0V7_NEPPI</name>
<keyword evidence="2" id="KW-0548">Nucleotidyltransferase</keyword>
<evidence type="ECO:0000256" key="4">
    <source>
        <dbReference type="ARBA" id="ARBA00022759"/>
    </source>
</evidence>
<comment type="caution">
    <text evidence="8">The sequence shown here is derived from an EMBL/GenBank/DDBJ whole genome shotgun (WGS) entry which is preliminary data.</text>
</comment>
<evidence type="ECO:0000256" key="5">
    <source>
        <dbReference type="ARBA" id="ARBA00022801"/>
    </source>
</evidence>
<evidence type="ECO:0000313" key="8">
    <source>
        <dbReference type="EMBL" id="GFT99539.1"/>
    </source>
</evidence>
<dbReference type="PANTHER" id="PTHR34072">
    <property type="entry name" value="ENZYMATIC POLYPROTEIN-RELATED"/>
    <property type="match status" value="1"/>
</dbReference>
<keyword evidence="9" id="KW-1185">Reference proteome</keyword>
<evidence type="ECO:0000256" key="3">
    <source>
        <dbReference type="ARBA" id="ARBA00022722"/>
    </source>
</evidence>
<dbReference type="SUPFAM" id="SSF56672">
    <property type="entry name" value="DNA/RNA polymerases"/>
    <property type="match status" value="1"/>
</dbReference>
<dbReference type="AlphaFoldDB" id="A0A8X6Q0V7"/>
<evidence type="ECO:0000256" key="1">
    <source>
        <dbReference type="ARBA" id="ARBA00022679"/>
    </source>
</evidence>
<gene>
    <name evidence="8" type="primary">TY3B-G_727</name>
    <name evidence="8" type="ORF">NPIL_651981</name>
</gene>
<keyword evidence="5" id="KW-0378">Hydrolase</keyword>
<dbReference type="InterPro" id="IPR043502">
    <property type="entry name" value="DNA/RNA_pol_sf"/>
</dbReference>
<evidence type="ECO:0000256" key="6">
    <source>
        <dbReference type="ARBA" id="ARBA00022918"/>
    </source>
</evidence>
<keyword evidence="6" id="KW-0695">RNA-directed DNA polymerase</keyword>
<dbReference type="GO" id="GO:0003964">
    <property type="term" value="F:RNA-directed DNA polymerase activity"/>
    <property type="evidence" value="ECO:0007669"/>
    <property type="project" value="UniProtKB-KW"/>
</dbReference>
<organism evidence="8 9">
    <name type="scientific">Nephila pilipes</name>
    <name type="common">Giant wood spider</name>
    <name type="synonym">Nephila maculata</name>
    <dbReference type="NCBI Taxonomy" id="299642"/>
    <lineage>
        <taxon>Eukaryota</taxon>
        <taxon>Metazoa</taxon>
        <taxon>Ecdysozoa</taxon>
        <taxon>Arthropoda</taxon>
        <taxon>Chelicerata</taxon>
        <taxon>Arachnida</taxon>
        <taxon>Araneae</taxon>
        <taxon>Araneomorphae</taxon>
        <taxon>Entelegynae</taxon>
        <taxon>Araneoidea</taxon>
        <taxon>Nephilidae</taxon>
        <taxon>Nephila</taxon>
    </lineage>
</organism>
<reference evidence="8" key="1">
    <citation type="submission" date="2020-08" db="EMBL/GenBank/DDBJ databases">
        <title>Multicomponent nature underlies the extraordinary mechanical properties of spider dragline silk.</title>
        <authorList>
            <person name="Kono N."/>
            <person name="Nakamura H."/>
            <person name="Mori M."/>
            <person name="Yoshida Y."/>
            <person name="Ohtoshi R."/>
            <person name="Malay A.D."/>
            <person name="Moran D.A.P."/>
            <person name="Tomita M."/>
            <person name="Numata K."/>
            <person name="Arakawa K."/>
        </authorList>
    </citation>
    <scope>NUCLEOTIDE SEQUENCE</scope>
</reference>
<evidence type="ECO:0000259" key="7">
    <source>
        <dbReference type="Pfam" id="PF17917"/>
    </source>
</evidence>
<dbReference type="CDD" id="cd09274">
    <property type="entry name" value="RNase_HI_RT_Ty3"/>
    <property type="match status" value="1"/>
</dbReference>
<dbReference type="GO" id="GO:0004519">
    <property type="term" value="F:endonuclease activity"/>
    <property type="evidence" value="ECO:0007669"/>
    <property type="project" value="UniProtKB-KW"/>
</dbReference>
<dbReference type="EMBL" id="BMAW01076008">
    <property type="protein sequence ID" value="GFT99539.1"/>
    <property type="molecule type" value="Genomic_DNA"/>
</dbReference>
<keyword evidence="3" id="KW-0540">Nuclease</keyword>
<dbReference type="PANTHER" id="PTHR34072:SF52">
    <property type="entry name" value="RIBONUCLEASE H"/>
    <property type="match status" value="1"/>
</dbReference>
<evidence type="ECO:0000313" key="9">
    <source>
        <dbReference type="Proteomes" id="UP000887013"/>
    </source>
</evidence>
<feature type="domain" description="Reverse transcriptase RNase H-like" evidence="7">
    <location>
        <begin position="4"/>
        <end position="81"/>
    </location>
</feature>
<dbReference type="GO" id="GO:0016787">
    <property type="term" value="F:hydrolase activity"/>
    <property type="evidence" value="ECO:0007669"/>
    <property type="project" value="UniProtKB-KW"/>
</dbReference>
<keyword evidence="1" id="KW-0808">Transferase</keyword>
<sequence length="141" mass="16394">MQLCDDKWKPIAFLSMKLNKSQRNWSTYARELYAIYASIKKFRHMLEGRNFSTYTDQKLLIFAFKQKPEKCSPRQLNNLDYITQFSTDIGHVNGKDNIIADALSPIEIDAITTPSKLDYKRIAQEQVNDPELEQLLKSNTS</sequence>
<evidence type="ECO:0000256" key="2">
    <source>
        <dbReference type="ARBA" id="ARBA00022695"/>
    </source>
</evidence>
<dbReference type="InterPro" id="IPR041373">
    <property type="entry name" value="RT_RNaseH"/>
</dbReference>
<dbReference type="Gene3D" id="3.10.20.370">
    <property type="match status" value="1"/>
</dbReference>
<dbReference type="Proteomes" id="UP000887013">
    <property type="component" value="Unassembled WGS sequence"/>
</dbReference>
<protein>
    <submittedName>
        <fullName evidence="8">Transposon Ty3-G Gag-Pol polyprotein</fullName>
    </submittedName>
</protein>
<dbReference type="Pfam" id="PF17917">
    <property type="entry name" value="RT_RNaseH"/>
    <property type="match status" value="1"/>
</dbReference>
<accession>A0A8X6Q0V7</accession>
<keyword evidence="4" id="KW-0255">Endonuclease</keyword>
<proteinExistence type="predicted"/>